<name>A0A0E9PJV2_ANGAN</name>
<protein>
    <submittedName>
        <fullName evidence="1">Uncharacterized protein</fullName>
    </submittedName>
</protein>
<accession>A0A0E9PJV2</accession>
<sequence length="30" mass="3475">MSHSVRLSNNSPPRSVFLQLPKSIKEYLVF</sequence>
<evidence type="ECO:0000313" key="1">
    <source>
        <dbReference type="EMBL" id="JAH04345.1"/>
    </source>
</evidence>
<reference evidence="1" key="2">
    <citation type="journal article" date="2015" name="Fish Shellfish Immunol.">
        <title>Early steps in the European eel (Anguilla anguilla)-Vibrio vulnificus interaction in the gills: Role of the RtxA13 toxin.</title>
        <authorList>
            <person name="Callol A."/>
            <person name="Pajuelo D."/>
            <person name="Ebbesson L."/>
            <person name="Teles M."/>
            <person name="MacKenzie S."/>
            <person name="Amaro C."/>
        </authorList>
    </citation>
    <scope>NUCLEOTIDE SEQUENCE</scope>
</reference>
<dbReference type="AlphaFoldDB" id="A0A0E9PJV2"/>
<reference evidence="1" key="1">
    <citation type="submission" date="2014-11" db="EMBL/GenBank/DDBJ databases">
        <authorList>
            <person name="Amaro Gonzalez C."/>
        </authorList>
    </citation>
    <scope>NUCLEOTIDE SEQUENCE</scope>
</reference>
<organism evidence="1">
    <name type="scientific">Anguilla anguilla</name>
    <name type="common">European freshwater eel</name>
    <name type="synonym">Muraena anguilla</name>
    <dbReference type="NCBI Taxonomy" id="7936"/>
    <lineage>
        <taxon>Eukaryota</taxon>
        <taxon>Metazoa</taxon>
        <taxon>Chordata</taxon>
        <taxon>Craniata</taxon>
        <taxon>Vertebrata</taxon>
        <taxon>Euteleostomi</taxon>
        <taxon>Actinopterygii</taxon>
        <taxon>Neopterygii</taxon>
        <taxon>Teleostei</taxon>
        <taxon>Anguilliformes</taxon>
        <taxon>Anguillidae</taxon>
        <taxon>Anguilla</taxon>
    </lineage>
</organism>
<dbReference type="EMBL" id="GBXM01104232">
    <property type="protein sequence ID" value="JAH04345.1"/>
    <property type="molecule type" value="Transcribed_RNA"/>
</dbReference>
<proteinExistence type="predicted"/>